<dbReference type="Proteomes" id="UP000015100">
    <property type="component" value="Unassembled WGS sequence"/>
</dbReference>
<dbReference type="AlphaFoldDB" id="S8AQ90"/>
<feature type="transmembrane region" description="Helical" evidence="1">
    <location>
        <begin position="94"/>
        <end position="116"/>
    </location>
</feature>
<name>S8AQ90_DACHA</name>
<dbReference type="EMBL" id="AQGS01000023">
    <property type="protein sequence ID" value="EPS45125.1"/>
    <property type="molecule type" value="Genomic_DNA"/>
</dbReference>
<evidence type="ECO:0000256" key="1">
    <source>
        <dbReference type="SAM" id="Phobius"/>
    </source>
</evidence>
<evidence type="ECO:0000313" key="2">
    <source>
        <dbReference type="EMBL" id="EPS45125.1"/>
    </source>
</evidence>
<sequence>MLAIVFALLISSSPAFLALLASFLAFLAFVHERSHLLPLLCIPSYQYPMPLHGTIDQKMEYVITRMDHVVSQMEVVMSRLSELNKSMAVMQGQLRYLSACVASICASGLGLLMWYIKGSIEAKGL</sequence>
<gene>
    <name evidence="2" type="ORF">H072_867</name>
</gene>
<keyword evidence="1" id="KW-1133">Transmembrane helix</keyword>
<dbReference type="OrthoDB" id="10411295at2759"/>
<protein>
    <submittedName>
        <fullName evidence="2">Uncharacterized protein</fullName>
    </submittedName>
</protein>
<comment type="caution">
    <text evidence="2">The sequence shown here is derived from an EMBL/GenBank/DDBJ whole genome shotgun (WGS) entry which is preliminary data.</text>
</comment>
<reference evidence="3" key="2">
    <citation type="submission" date="2013-04" db="EMBL/GenBank/DDBJ databases">
        <title>Genomic mechanisms accounting for the adaptation to parasitism in nematode-trapping fungi.</title>
        <authorList>
            <person name="Ahren D.G."/>
        </authorList>
    </citation>
    <scope>NUCLEOTIDE SEQUENCE [LARGE SCALE GENOMIC DNA]</scope>
    <source>
        <strain evidence="3">CBS 200.50</strain>
    </source>
</reference>
<keyword evidence="3" id="KW-1185">Reference proteome</keyword>
<feature type="transmembrane region" description="Helical" evidence="1">
    <location>
        <begin position="6"/>
        <end position="30"/>
    </location>
</feature>
<reference evidence="2 3" key="1">
    <citation type="journal article" date="2013" name="PLoS Genet.">
        <title>Genomic mechanisms accounting for the adaptation to parasitism in nematode-trapping fungi.</title>
        <authorList>
            <person name="Meerupati T."/>
            <person name="Andersson K.M."/>
            <person name="Friman E."/>
            <person name="Kumar D."/>
            <person name="Tunlid A."/>
            <person name="Ahren D."/>
        </authorList>
    </citation>
    <scope>NUCLEOTIDE SEQUENCE [LARGE SCALE GENOMIC DNA]</scope>
    <source>
        <strain evidence="2 3">CBS 200.50</strain>
    </source>
</reference>
<evidence type="ECO:0000313" key="3">
    <source>
        <dbReference type="Proteomes" id="UP000015100"/>
    </source>
</evidence>
<accession>S8AQ90</accession>
<keyword evidence="1" id="KW-0472">Membrane</keyword>
<dbReference type="HOGENOM" id="CLU_1992546_0_0_1"/>
<organism evidence="2 3">
    <name type="scientific">Dactylellina haptotyla (strain CBS 200.50)</name>
    <name type="common">Nematode-trapping fungus</name>
    <name type="synonym">Monacrosporium haptotylum</name>
    <dbReference type="NCBI Taxonomy" id="1284197"/>
    <lineage>
        <taxon>Eukaryota</taxon>
        <taxon>Fungi</taxon>
        <taxon>Dikarya</taxon>
        <taxon>Ascomycota</taxon>
        <taxon>Pezizomycotina</taxon>
        <taxon>Orbiliomycetes</taxon>
        <taxon>Orbiliales</taxon>
        <taxon>Orbiliaceae</taxon>
        <taxon>Dactylellina</taxon>
    </lineage>
</organism>
<proteinExistence type="predicted"/>
<keyword evidence="1" id="KW-0812">Transmembrane</keyword>